<proteinExistence type="inferred from homology"/>
<dbReference type="SUPFAM" id="SSF52096">
    <property type="entry name" value="ClpP/crotonase"/>
    <property type="match status" value="1"/>
</dbReference>
<dbReference type="InterPro" id="IPR014748">
    <property type="entry name" value="Enoyl-CoA_hydra_C"/>
</dbReference>
<evidence type="ECO:0000313" key="3">
    <source>
        <dbReference type="Proteomes" id="UP001629432"/>
    </source>
</evidence>
<organism evidence="2 3">
    <name type="scientific">Paraburkholderia metrosideri</name>
    <dbReference type="NCBI Taxonomy" id="580937"/>
    <lineage>
        <taxon>Bacteria</taxon>
        <taxon>Pseudomonadati</taxon>
        <taxon>Pseudomonadota</taxon>
        <taxon>Betaproteobacteria</taxon>
        <taxon>Burkholderiales</taxon>
        <taxon>Burkholderiaceae</taxon>
        <taxon>Paraburkholderia</taxon>
    </lineage>
</organism>
<keyword evidence="3" id="KW-1185">Reference proteome</keyword>
<dbReference type="Pfam" id="PF00378">
    <property type="entry name" value="ECH_1"/>
    <property type="match status" value="1"/>
</dbReference>
<protein>
    <submittedName>
        <fullName evidence="2">Enoyl-CoA hydratase/isomerase family protein</fullName>
    </submittedName>
</protein>
<comment type="similarity">
    <text evidence="1">Belongs to the enoyl-CoA hydratase/isomerase family.</text>
</comment>
<dbReference type="CDD" id="cd06558">
    <property type="entry name" value="crotonase-like"/>
    <property type="match status" value="1"/>
</dbReference>
<dbReference type="EMBL" id="JAQQCF010000086">
    <property type="protein sequence ID" value="MFM0642566.1"/>
    <property type="molecule type" value="Genomic_DNA"/>
</dbReference>
<name>A0ABW9E682_9BURK</name>
<dbReference type="Gene3D" id="3.90.226.10">
    <property type="entry name" value="2-enoyl-CoA Hydratase, Chain A, domain 1"/>
    <property type="match status" value="1"/>
</dbReference>
<dbReference type="InterPro" id="IPR001753">
    <property type="entry name" value="Enoyl-CoA_hydra/iso"/>
</dbReference>
<dbReference type="RefSeq" id="WP_408242273.1">
    <property type="nucleotide sequence ID" value="NZ_JAQQCF010000086.1"/>
</dbReference>
<gene>
    <name evidence="2" type="ORF">PQQ63_38500</name>
</gene>
<dbReference type="InterPro" id="IPR029045">
    <property type="entry name" value="ClpP/crotonase-like_dom_sf"/>
</dbReference>
<evidence type="ECO:0000256" key="1">
    <source>
        <dbReference type="ARBA" id="ARBA00005254"/>
    </source>
</evidence>
<dbReference type="Proteomes" id="UP001629432">
    <property type="component" value="Unassembled WGS sequence"/>
</dbReference>
<dbReference type="Gene3D" id="1.10.12.10">
    <property type="entry name" value="Lyase 2-enoyl-coa Hydratase, Chain A, domain 2"/>
    <property type="match status" value="1"/>
</dbReference>
<comment type="caution">
    <text evidence="2">The sequence shown here is derived from an EMBL/GenBank/DDBJ whole genome shotgun (WGS) entry which is preliminary data.</text>
</comment>
<dbReference type="PANTHER" id="PTHR43459">
    <property type="entry name" value="ENOYL-COA HYDRATASE"/>
    <property type="match status" value="1"/>
</dbReference>
<reference evidence="2 3" key="1">
    <citation type="journal article" date="2024" name="Chem. Sci.">
        <title>Discovery of megapolipeptins by genome mining of a Burkholderiales bacteria collection.</title>
        <authorList>
            <person name="Paulo B.S."/>
            <person name="Recchia M.J.J."/>
            <person name="Lee S."/>
            <person name="Fergusson C.H."/>
            <person name="Romanowski S.B."/>
            <person name="Hernandez A."/>
            <person name="Krull N."/>
            <person name="Liu D.Y."/>
            <person name="Cavanagh H."/>
            <person name="Bos A."/>
            <person name="Gray C.A."/>
            <person name="Murphy B.T."/>
            <person name="Linington R.G."/>
            <person name="Eustaquio A.S."/>
        </authorList>
    </citation>
    <scope>NUCLEOTIDE SEQUENCE [LARGE SCALE GENOMIC DNA]</scope>
    <source>
        <strain evidence="2 3">RL17-338-BIC-A</strain>
    </source>
</reference>
<evidence type="ECO:0000313" key="2">
    <source>
        <dbReference type="EMBL" id="MFM0642566.1"/>
    </source>
</evidence>
<dbReference type="PANTHER" id="PTHR43459:SF1">
    <property type="entry name" value="EG:BACN32G11.4 PROTEIN"/>
    <property type="match status" value="1"/>
</dbReference>
<accession>A0ABW9E682</accession>
<sequence>MKNFDDYSMLSFERRGKVLTIKIDHAEGRNAVNDALHHELSRVFFDAQDDEESDVIVLTGVGKWFCAGGDMNWFQECIDSPAKWRRNVTIAKRITSSLLDVEKPVICRLNGAAAGLGASLALLCDITIAADTAVIGDPHVKMGLVAGDGGIISWPRLVGMARAKEMLLTGRMLSAAEAVALGLINHAVASHELDSKVDALADELASGATWAIRWTKTVMNLELKQSNVLTADAALGYETITNHMRHHQEAVCAFKEKRKPSFEPER</sequence>